<evidence type="ECO:0000259" key="2">
    <source>
        <dbReference type="SMART" id="SM01058"/>
    </source>
</evidence>
<dbReference type="Gene3D" id="2.40.10.170">
    <property type="match status" value="1"/>
</dbReference>
<dbReference type="Pfam" id="PF21095">
    <property type="entry name" value="CarD_C"/>
    <property type="match status" value="1"/>
</dbReference>
<dbReference type="InterPro" id="IPR003711">
    <property type="entry name" value="CarD-like/TRCF_RID"/>
</dbReference>
<dbReference type="InterPro" id="IPR052531">
    <property type="entry name" value="CarD-like_regulator"/>
</dbReference>
<dbReference type="PANTHER" id="PTHR38447">
    <property type="entry name" value="TRANSCRIPTION FACTOR YDEB-RELATED"/>
    <property type="match status" value="1"/>
</dbReference>
<evidence type="ECO:0000313" key="3">
    <source>
        <dbReference type="EMBL" id="MBB5224827.1"/>
    </source>
</evidence>
<dbReference type="SMART" id="SM01058">
    <property type="entry name" value="CarD_TRCF"/>
    <property type="match status" value="1"/>
</dbReference>
<feature type="domain" description="CarD-like/TRCF RNAP-interacting" evidence="2">
    <location>
        <begin position="7"/>
        <end position="117"/>
    </location>
</feature>
<dbReference type="EMBL" id="JACHFQ010000001">
    <property type="protein sequence ID" value="MBB5224827.1"/>
    <property type="molecule type" value="Genomic_DNA"/>
</dbReference>
<dbReference type="Gene3D" id="1.20.58.1290">
    <property type="entry name" value="CarD-like, C-terminal domain"/>
    <property type="match status" value="1"/>
</dbReference>
<sequence length="225" mass="25285">MSEEIVEFAVDQRVVYPSQGVGQIKEIFEKKVGENTVKYYKIYLEVSDMIVMIPVANAAMIGIRPIVCAADAEKALEILGEAIEPVTSDWKLRYQMNLDLLKKGSIFDIVSIVRCLYHRSKVKELPILERKLYDNAKKLLEDEIAFALGKPSKEIEAMLHAKLEPLGALVAKKSPIIDDDEDDDDEFGDEINDSEESENDDSDDDDDSDESDSGDDMEDEGDDDE</sequence>
<dbReference type="InterPro" id="IPR048792">
    <property type="entry name" value="CarD_C"/>
</dbReference>
<dbReference type="Proteomes" id="UP000518887">
    <property type="component" value="Unassembled WGS sequence"/>
</dbReference>
<dbReference type="InterPro" id="IPR036101">
    <property type="entry name" value="CarD-like/TRCF_RID_sf"/>
</dbReference>
<reference evidence="3 4" key="1">
    <citation type="submission" date="2020-08" db="EMBL/GenBank/DDBJ databases">
        <title>Genomic Encyclopedia of Type Strains, Phase IV (KMG-IV): sequencing the most valuable type-strain genomes for metagenomic binning, comparative biology and taxonomic classification.</title>
        <authorList>
            <person name="Goeker M."/>
        </authorList>
    </citation>
    <scope>NUCLEOTIDE SEQUENCE [LARGE SCALE GENOMIC DNA]</scope>
    <source>
        <strain evidence="3 4">DSM 103462</strain>
    </source>
</reference>
<dbReference type="AlphaFoldDB" id="A0A7W8G6M2"/>
<accession>A0A7W8G6M2</accession>
<evidence type="ECO:0000313" key="4">
    <source>
        <dbReference type="Proteomes" id="UP000518887"/>
    </source>
</evidence>
<comment type="caution">
    <text evidence="3">The sequence shown here is derived from an EMBL/GenBank/DDBJ whole genome shotgun (WGS) entry which is preliminary data.</text>
</comment>
<protein>
    <submittedName>
        <fullName evidence="3">CarD family transcriptional regulator</fullName>
    </submittedName>
</protein>
<dbReference type="Pfam" id="PF02559">
    <property type="entry name" value="CarD_TRCF_RID"/>
    <property type="match status" value="1"/>
</dbReference>
<feature type="region of interest" description="Disordered" evidence="1">
    <location>
        <begin position="173"/>
        <end position="225"/>
    </location>
</feature>
<organism evidence="3 4">
    <name type="scientific">Treponema ruminis</name>
    <dbReference type="NCBI Taxonomy" id="744515"/>
    <lineage>
        <taxon>Bacteria</taxon>
        <taxon>Pseudomonadati</taxon>
        <taxon>Spirochaetota</taxon>
        <taxon>Spirochaetia</taxon>
        <taxon>Spirochaetales</taxon>
        <taxon>Treponemataceae</taxon>
        <taxon>Treponema</taxon>
    </lineage>
</organism>
<dbReference type="SUPFAM" id="SSF141259">
    <property type="entry name" value="CarD-like"/>
    <property type="match status" value="1"/>
</dbReference>
<keyword evidence="4" id="KW-1185">Reference proteome</keyword>
<name>A0A7W8G6M2_9SPIR</name>
<dbReference type="PANTHER" id="PTHR38447:SF1">
    <property type="entry name" value="RNA POLYMERASE-BINDING TRANSCRIPTION FACTOR CARD"/>
    <property type="match status" value="1"/>
</dbReference>
<proteinExistence type="predicted"/>
<dbReference type="RefSeq" id="WP_184656496.1">
    <property type="nucleotide sequence ID" value="NZ_JACHFQ010000001.1"/>
</dbReference>
<feature type="compositionally biased region" description="Acidic residues" evidence="1">
    <location>
        <begin position="177"/>
        <end position="225"/>
    </location>
</feature>
<evidence type="ECO:0000256" key="1">
    <source>
        <dbReference type="SAM" id="MobiDB-lite"/>
    </source>
</evidence>
<dbReference type="GO" id="GO:0009303">
    <property type="term" value="P:rRNA transcription"/>
    <property type="evidence" value="ECO:0007669"/>
    <property type="project" value="TreeGrafter"/>
</dbReference>
<gene>
    <name evidence="3" type="ORF">HNP76_000167</name>
</gene>
<dbReference type="InterPro" id="IPR042215">
    <property type="entry name" value="CarD-like_C"/>
</dbReference>